<dbReference type="Proteomes" id="UP000078046">
    <property type="component" value="Unassembled WGS sequence"/>
</dbReference>
<proteinExistence type="predicted"/>
<dbReference type="AlphaFoldDB" id="A0A177B1B8"/>
<accession>A0A177B1B8</accession>
<name>A0A177B1B8_9BILA</name>
<reference evidence="2 3" key="1">
    <citation type="submission" date="2016-04" db="EMBL/GenBank/DDBJ databases">
        <title>The genome of Intoshia linei affirms orthonectids as highly simplified spiralians.</title>
        <authorList>
            <person name="Mikhailov K.V."/>
            <person name="Slusarev G.S."/>
            <person name="Nikitin M.A."/>
            <person name="Logacheva M.D."/>
            <person name="Penin A."/>
            <person name="Aleoshin V."/>
            <person name="Panchin Y.V."/>
        </authorList>
    </citation>
    <scope>NUCLEOTIDE SEQUENCE [LARGE SCALE GENOMIC DNA]</scope>
    <source>
        <strain evidence="2">Intl2013</strain>
        <tissue evidence="2">Whole animal</tissue>
    </source>
</reference>
<evidence type="ECO:0000313" key="3">
    <source>
        <dbReference type="Proteomes" id="UP000078046"/>
    </source>
</evidence>
<feature type="region of interest" description="Disordered" evidence="1">
    <location>
        <begin position="1"/>
        <end position="31"/>
    </location>
</feature>
<organism evidence="2 3">
    <name type="scientific">Intoshia linei</name>
    <dbReference type="NCBI Taxonomy" id="1819745"/>
    <lineage>
        <taxon>Eukaryota</taxon>
        <taxon>Metazoa</taxon>
        <taxon>Spiralia</taxon>
        <taxon>Lophotrochozoa</taxon>
        <taxon>Mesozoa</taxon>
        <taxon>Orthonectida</taxon>
        <taxon>Rhopaluridae</taxon>
        <taxon>Intoshia</taxon>
    </lineage>
</organism>
<feature type="compositionally biased region" description="Acidic residues" evidence="1">
    <location>
        <begin position="1"/>
        <end position="13"/>
    </location>
</feature>
<evidence type="ECO:0000256" key="1">
    <source>
        <dbReference type="SAM" id="MobiDB-lite"/>
    </source>
</evidence>
<protein>
    <submittedName>
        <fullName evidence="2">Uncharacterized protein</fullName>
    </submittedName>
</protein>
<sequence>NIASADETDEESEKNDIEKDSADEAEPSQQDMILQTDLAHENACFPPPKPEFT</sequence>
<feature type="non-terminal residue" evidence="2">
    <location>
        <position position="1"/>
    </location>
</feature>
<gene>
    <name evidence="2" type="ORF">A3Q56_04835</name>
</gene>
<keyword evidence="3" id="KW-1185">Reference proteome</keyword>
<evidence type="ECO:0000313" key="2">
    <source>
        <dbReference type="EMBL" id="OAF67433.1"/>
    </source>
</evidence>
<dbReference type="EMBL" id="LWCA01000660">
    <property type="protein sequence ID" value="OAF67433.1"/>
    <property type="molecule type" value="Genomic_DNA"/>
</dbReference>
<comment type="caution">
    <text evidence="2">The sequence shown here is derived from an EMBL/GenBank/DDBJ whole genome shotgun (WGS) entry which is preliminary data.</text>
</comment>